<gene>
    <name evidence="1" type="ORF">RPERSI_LOCUS1886</name>
</gene>
<comment type="caution">
    <text evidence="1">The sequence shown here is derived from an EMBL/GenBank/DDBJ whole genome shotgun (WGS) entry which is preliminary data.</text>
</comment>
<dbReference type="EMBL" id="CAJVQC010001903">
    <property type="protein sequence ID" value="CAG8502479.1"/>
    <property type="molecule type" value="Genomic_DNA"/>
</dbReference>
<evidence type="ECO:0000313" key="2">
    <source>
        <dbReference type="Proteomes" id="UP000789920"/>
    </source>
</evidence>
<name>A0ACA9KZN6_9GLOM</name>
<proteinExistence type="predicted"/>
<organism evidence="1 2">
    <name type="scientific">Racocetra persica</name>
    <dbReference type="NCBI Taxonomy" id="160502"/>
    <lineage>
        <taxon>Eukaryota</taxon>
        <taxon>Fungi</taxon>
        <taxon>Fungi incertae sedis</taxon>
        <taxon>Mucoromycota</taxon>
        <taxon>Glomeromycotina</taxon>
        <taxon>Glomeromycetes</taxon>
        <taxon>Diversisporales</taxon>
        <taxon>Gigasporaceae</taxon>
        <taxon>Racocetra</taxon>
    </lineage>
</organism>
<accession>A0ACA9KZN6</accession>
<protein>
    <submittedName>
        <fullName evidence="1">5770_t:CDS:1</fullName>
    </submittedName>
</protein>
<keyword evidence="2" id="KW-1185">Reference proteome</keyword>
<feature type="non-terminal residue" evidence="1">
    <location>
        <position position="1"/>
    </location>
</feature>
<reference evidence="1" key="1">
    <citation type="submission" date="2021-06" db="EMBL/GenBank/DDBJ databases">
        <authorList>
            <person name="Kallberg Y."/>
            <person name="Tangrot J."/>
            <person name="Rosling A."/>
        </authorList>
    </citation>
    <scope>NUCLEOTIDE SEQUENCE</scope>
    <source>
        <strain evidence="1">MA461A</strain>
    </source>
</reference>
<evidence type="ECO:0000313" key="1">
    <source>
        <dbReference type="EMBL" id="CAG8502479.1"/>
    </source>
</evidence>
<dbReference type="Proteomes" id="UP000789920">
    <property type="component" value="Unassembled WGS sequence"/>
</dbReference>
<sequence>TTITMQISNNKQKGEVIVSQDESTKTKFSRQAYTRKNKKLRRDQKQTEMLHELDVDIPLYLLFGEGVDKELLVETIIREAKSSDSNSLELPEILSNFLSLVYTDIIRKTDIGIERSSPNTANNRLLKEAEWSIKKKAHTTAPQIVVEKTPVREKTHLIISAHHNLQSISKLVQFKHITKSECIMDLSGRILVHLDQLDDYNTIILATNAVNNYYFHTLEHPSHQSDEFWTNFIEHFGAYTRNNLLPFTSSNTASTYNIDHYECVNKLLQGLKALSDSVNRFLRDYYGDLYVKLSRLSWGPFAPKLFGVFLMIAINFNTTSDYHWDEHDEANSLCVLVALGITKGESYVSPAPDGHTSSARTNRSICLTFITPWQFFIYKKAEIEKGCGPIVSEQDLNNAQGLNHREQLSKPKAKQIQIPSTVSDRR</sequence>